<evidence type="ECO:0000313" key="2">
    <source>
        <dbReference type="Proteomes" id="UP000075398"/>
    </source>
</evidence>
<sequence length="80" mass="9589">METSNIFNKEIKVWTDQKDKCICCEFKDKEQILNFIGKLMDISLFKGINIKFSREILFLGDLHPSDFLDIYDMICREYKK</sequence>
<protein>
    <submittedName>
        <fullName evidence="1">Uncharacterized protein</fullName>
    </submittedName>
</protein>
<evidence type="ECO:0000313" key="1">
    <source>
        <dbReference type="EMBL" id="KYC53821.1"/>
    </source>
</evidence>
<reference evidence="1 2" key="1">
    <citation type="journal article" date="2016" name="ISME J.">
        <title>Chasing the elusive Euryarchaeota class WSA2: genomes reveal a uniquely fastidious methyl-reducing methanogen.</title>
        <authorList>
            <person name="Nobu M.K."/>
            <person name="Narihiro T."/>
            <person name="Kuroda K."/>
            <person name="Mei R."/>
            <person name="Liu W.T."/>
        </authorList>
    </citation>
    <scope>NUCLEOTIDE SEQUENCE [LARGE SCALE GENOMIC DNA]</scope>
    <source>
        <strain evidence="1">U1lsi0528_Bin055</strain>
    </source>
</reference>
<dbReference type="EMBL" id="LNGC01000001">
    <property type="protein sequence ID" value="KYC53821.1"/>
    <property type="molecule type" value="Genomic_DNA"/>
</dbReference>
<organism evidence="1 2">
    <name type="scientific">Candidatus Methanofastidiosum methylothiophilum</name>
    <dbReference type="NCBI Taxonomy" id="1705564"/>
    <lineage>
        <taxon>Archaea</taxon>
        <taxon>Methanobacteriati</taxon>
        <taxon>Methanobacteriota</taxon>
        <taxon>Stenosarchaea group</taxon>
        <taxon>Candidatus Methanofastidiosia</taxon>
        <taxon>Candidatus Methanofastidiosales</taxon>
        <taxon>Candidatus Methanofastidiosaceae</taxon>
        <taxon>Candidatus Methanofastidiosum</taxon>
    </lineage>
</organism>
<comment type="caution">
    <text evidence="1">The sequence shown here is derived from an EMBL/GenBank/DDBJ whole genome shotgun (WGS) entry which is preliminary data.</text>
</comment>
<dbReference type="Proteomes" id="UP000075398">
    <property type="component" value="Unassembled WGS sequence"/>
</dbReference>
<proteinExistence type="predicted"/>
<name>A0A150J9D9_9EURY</name>
<gene>
    <name evidence="1" type="ORF">AMQ22_00020</name>
</gene>
<accession>A0A150J9D9</accession>
<dbReference type="AlphaFoldDB" id="A0A150J9D9"/>